<dbReference type="EMBL" id="VTXC01000001">
    <property type="protein sequence ID" value="NOH69754.1"/>
    <property type="molecule type" value="Genomic_DNA"/>
</dbReference>
<feature type="transmembrane region" description="Helical" evidence="1">
    <location>
        <begin position="26"/>
        <end position="44"/>
    </location>
</feature>
<keyword evidence="1" id="KW-0472">Membrane</keyword>
<sequence length="54" mass="5978">MDAVRIVLDQSNSIAEIARSIDIGDTVVFTILSVAIRMIIAFLASRIHELFNMS</sequence>
<evidence type="ECO:0000313" key="2">
    <source>
        <dbReference type="EMBL" id="NOH69754.1"/>
    </source>
</evidence>
<gene>
    <name evidence="2" type="ORF">F0225_00160</name>
</gene>
<proteinExistence type="predicted"/>
<comment type="caution">
    <text evidence="2">The sequence shown here is derived from an EMBL/GenBank/DDBJ whole genome shotgun (WGS) entry which is preliminary data.</text>
</comment>
<keyword evidence="1" id="KW-1133">Transmembrane helix</keyword>
<organism evidence="2 3">
    <name type="scientific">Vibrio pectenicida</name>
    <dbReference type="NCBI Taxonomy" id="62763"/>
    <lineage>
        <taxon>Bacteria</taxon>
        <taxon>Pseudomonadati</taxon>
        <taxon>Pseudomonadota</taxon>
        <taxon>Gammaproteobacteria</taxon>
        <taxon>Vibrionales</taxon>
        <taxon>Vibrionaceae</taxon>
        <taxon>Vibrio</taxon>
    </lineage>
</organism>
<dbReference type="Proteomes" id="UP000565719">
    <property type="component" value="Unassembled WGS sequence"/>
</dbReference>
<dbReference type="AlphaFoldDB" id="A0A7Y4ECL9"/>
<keyword evidence="1" id="KW-0812">Transmembrane</keyword>
<name>A0A7Y4ECL9_9VIBR</name>
<evidence type="ECO:0000256" key="1">
    <source>
        <dbReference type="SAM" id="Phobius"/>
    </source>
</evidence>
<protein>
    <submittedName>
        <fullName evidence="2">Uncharacterized protein</fullName>
    </submittedName>
</protein>
<reference evidence="2 3" key="1">
    <citation type="submission" date="2019-09" db="EMBL/GenBank/DDBJ databases">
        <title>Draft genome sequencing and comparative genomics of hatchery-associated Vibrios.</title>
        <authorList>
            <person name="Kehlet-Delgado H."/>
            <person name="Mueller R.S."/>
        </authorList>
    </citation>
    <scope>NUCLEOTIDE SEQUENCE [LARGE SCALE GENOMIC DNA]</scope>
    <source>
        <strain evidence="2 3">99-46-Y</strain>
    </source>
</reference>
<accession>A0A7Y4ECL9</accession>
<evidence type="ECO:0000313" key="3">
    <source>
        <dbReference type="Proteomes" id="UP000565719"/>
    </source>
</evidence>